<evidence type="ECO:0000313" key="2">
    <source>
        <dbReference type="Proteomes" id="UP000732193"/>
    </source>
</evidence>
<sequence>MSPLQLTKTKMKEGVWQGIITGAVDEDAPQIEVTHEATVISDIVMTHNQSADHWTLSVPIPAQAIADGVQTLIIRDKEAGDKIGHITLIAGEALEDDIRAEMDLLRAELDMLKSAFRRHCVETT</sequence>
<dbReference type="EMBL" id="JAFBRM010000002">
    <property type="protein sequence ID" value="MBM1714033.1"/>
    <property type="molecule type" value="Genomic_DNA"/>
</dbReference>
<dbReference type="AlphaFoldDB" id="A0AAE2VYL9"/>
<dbReference type="Proteomes" id="UP000732193">
    <property type="component" value="Unassembled WGS sequence"/>
</dbReference>
<proteinExistence type="predicted"/>
<name>A0AAE2VYL9_9RHOB</name>
<protein>
    <submittedName>
        <fullName evidence="1">Uncharacterized protein</fullName>
    </submittedName>
</protein>
<accession>A0AAE2VYL9</accession>
<organism evidence="1 2">
    <name type="scientific">Sulfitobacter geojensis</name>
    <dbReference type="NCBI Taxonomy" id="1342299"/>
    <lineage>
        <taxon>Bacteria</taxon>
        <taxon>Pseudomonadati</taxon>
        <taxon>Pseudomonadota</taxon>
        <taxon>Alphaproteobacteria</taxon>
        <taxon>Rhodobacterales</taxon>
        <taxon>Roseobacteraceae</taxon>
        <taxon>Sulfitobacter</taxon>
    </lineage>
</organism>
<gene>
    <name evidence="1" type="ORF">JQV55_10695</name>
</gene>
<reference evidence="1 2" key="1">
    <citation type="submission" date="2021-01" db="EMBL/GenBank/DDBJ databases">
        <title>Diatom-associated Roseobacters Show Island Model of Population Structure.</title>
        <authorList>
            <person name="Qu L."/>
            <person name="Feng X."/>
            <person name="Chen Y."/>
            <person name="Li L."/>
            <person name="Wang X."/>
            <person name="Hu Z."/>
            <person name="Wang H."/>
            <person name="Luo H."/>
        </authorList>
    </citation>
    <scope>NUCLEOTIDE SEQUENCE [LARGE SCALE GENOMIC DNA]</scope>
    <source>
        <strain evidence="1 2">TR60-84</strain>
    </source>
</reference>
<evidence type="ECO:0000313" key="1">
    <source>
        <dbReference type="EMBL" id="MBM1714033.1"/>
    </source>
</evidence>
<keyword evidence="2" id="KW-1185">Reference proteome</keyword>
<comment type="caution">
    <text evidence="1">The sequence shown here is derived from an EMBL/GenBank/DDBJ whole genome shotgun (WGS) entry which is preliminary data.</text>
</comment>
<dbReference type="RefSeq" id="WP_064222914.1">
    <property type="nucleotide sequence ID" value="NZ_CANKZB010000003.1"/>
</dbReference>